<protein>
    <submittedName>
        <fullName evidence="2">Uncharacterized protein</fullName>
    </submittedName>
</protein>
<name>A0A9D3X7C3_9SAUR</name>
<keyword evidence="3" id="KW-1185">Reference proteome</keyword>
<comment type="caution">
    <text evidence="2">The sequence shown here is derived from an EMBL/GenBank/DDBJ whole genome shotgun (WGS) entry which is preliminary data.</text>
</comment>
<organism evidence="2 3">
    <name type="scientific">Mauremys mutica</name>
    <name type="common">yellowpond turtle</name>
    <dbReference type="NCBI Taxonomy" id="74926"/>
    <lineage>
        <taxon>Eukaryota</taxon>
        <taxon>Metazoa</taxon>
        <taxon>Chordata</taxon>
        <taxon>Craniata</taxon>
        <taxon>Vertebrata</taxon>
        <taxon>Euteleostomi</taxon>
        <taxon>Archelosauria</taxon>
        <taxon>Testudinata</taxon>
        <taxon>Testudines</taxon>
        <taxon>Cryptodira</taxon>
        <taxon>Durocryptodira</taxon>
        <taxon>Testudinoidea</taxon>
        <taxon>Geoemydidae</taxon>
        <taxon>Geoemydinae</taxon>
        <taxon>Mauremys</taxon>
    </lineage>
</organism>
<evidence type="ECO:0000313" key="3">
    <source>
        <dbReference type="Proteomes" id="UP000827986"/>
    </source>
</evidence>
<dbReference type="AlphaFoldDB" id="A0A9D3X7C3"/>
<proteinExistence type="predicted"/>
<dbReference type="EMBL" id="JAHDVG010000480">
    <property type="protein sequence ID" value="KAH1174228.1"/>
    <property type="molecule type" value="Genomic_DNA"/>
</dbReference>
<dbReference type="Proteomes" id="UP000827986">
    <property type="component" value="Unassembled WGS sequence"/>
</dbReference>
<accession>A0A9D3X7C3</accession>
<evidence type="ECO:0000313" key="2">
    <source>
        <dbReference type="EMBL" id="KAH1174228.1"/>
    </source>
</evidence>
<reference evidence="2" key="1">
    <citation type="submission" date="2021-09" db="EMBL/GenBank/DDBJ databases">
        <title>The genome of Mauremys mutica provides insights into the evolution of semi-aquatic lifestyle.</title>
        <authorList>
            <person name="Gong S."/>
            <person name="Gao Y."/>
        </authorList>
    </citation>
    <scope>NUCLEOTIDE SEQUENCE</scope>
    <source>
        <strain evidence="2">MM-2020</strain>
        <tissue evidence="2">Muscle</tissue>
    </source>
</reference>
<gene>
    <name evidence="2" type="ORF">KIL84_002372</name>
</gene>
<sequence>MVQALIPAQAQASPGEVGGALSASLTPVALQERGMLWRAALLQHCPPPASWRSGFRGGRCCCPPWDGLGPTGAGFLFPGPCNGACSPTHRRWARAGKGTRPLRCTKRPGPPRSRGWAKAENSWSEPEAGLGWLVSPRFVLRAEHQAAGARGAGGTGGTEPRKETASCCCREAMKPAQAAERKSDQ</sequence>
<evidence type="ECO:0000256" key="1">
    <source>
        <dbReference type="SAM" id="MobiDB-lite"/>
    </source>
</evidence>
<feature type="region of interest" description="Disordered" evidence="1">
    <location>
        <begin position="96"/>
        <end position="121"/>
    </location>
</feature>